<evidence type="ECO:0000313" key="2">
    <source>
        <dbReference type="EMBL" id="QCX40894.1"/>
    </source>
</evidence>
<evidence type="ECO:0008006" key="4">
    <source>
        <dbReference type="Google" id="ProtNLM"/>
    </source>
</evidence>
<feature type="signal peptide" evidence="1">
    <location>
        <begin position="1"/>
        <end position="18"/>
    </location>
</feature>
<keyword evidence="1" id="KW-0732">Signal</keyword>
<evidence type="ECO:0000313" key="3">
    <source>
        <dbReference type="Proteomes" id="UP000306229"/>
    </source>
</evidence>
<reference evidence="2 3" key="1">
    <citation type="submission" date="2019-05" db="EMBL/GenBank/DDBJ databases">
        <title>Algicella ahnfeltiae gen. nov., sp. nov., a novel marine bacterium of the family Flavobacteriaceae isolated from a red alga.</title>
        <authorList>
            <person name="Nedashkovskaya O.I."/>
            <person name="Kukhlevskiy A.D."/>
            <person name="Kim S.-G."/>
            <person name="Zhukova N.V."/>
            <person name="Mikhailov V.V."/>
        </authorList>
    </citation>
    <scope>NUCLEOTIDE SEQUENCE [LARGE SCALE GENOMIC DNA]</scope>
    <source>
        <strain evidence="2 3">10Alg115</strain>
    </source>
</reference>
<dbReference type="OrthoDB" id="1150486at2"/>
<proteinExistence type="predicted"/>
<dbReference type="KEGG" id="fbe:FF125_21500"/>
<accession>A0A5B7TZR1</accession>
<organism evidence="2 3">
    <name type="scientific">Aureibaculum algae</name>
    <dbReference type="NCBI Taxonomy" id="2584122"/>
    <lineage>
        <taxon>Bacteria</taxon>
        <taxon>Pseudomonadati</taxon>
        <taxon>Bacteroidota</taxon>
        <taxon>Flavobacteriia</taxon>
        <taxon>Flavobacteriales</taxon>
        <taxon>Flavobacteriaceae</taxon>
        <taxon>Aureibaculum</taxon>
    </lineage>
</organism>
<gene>
    <name evidence="2" type="ORF">FF125_21500</name>
</gene>
<evidence type="ECO:0000256" key="1">
    <source>
        <dbReference type="SAM" id="SignalP"/>
    </source>
</evidence>
<dbReference type="AlphaFoldDB" id="A0A5B7TZR1"/>
<keyword evidence="3" id="KW-1185">Reference proteome</keyword>
<protein>
    <recommendedName>
        <fullName evidence="4">Nicotinic acid mononucleotide adenyltransferase</fullName>
    </recommendedName>
</protein>
<name>A0A5B7TZR1_9FLAO</name>
<dbReference type="RefSeq" id="WP_138952229.1">
    <property type="nucleotide sequence ID" value="NZ_CP040749.1"/>
</dbReference>
<sequence length="303" mass="34891">MKILKLLSIFFLSTVLFTSCVINDDPYDDSITLEQLVTSYDLWYVDYNRTTGNVDIPFLSKAFTVSFQNGILLANNNMVGLGSVGNGYGDQIGYYETINGVLEIDHDEDGFIDLEVIQLAGNEIKIRDSYTNATYYLEGYQKNNFDYDFVFYDNIEYFLQEYVAWEKTNTSAQGAINEFDNENFLQFTPEQNTTFRSSQDPFGTDIDYIYWDYVGAYEVFDVEGYDDLKILTLDYDSSGNEEFELSVINDGEVDLYHVASGTTYTFNGRSNIVYKNAKAKGQIPETRKRFKTNRKTKKRNTKV</sequence>
<dbReference type="EMBL" id="CP040749">
    <property type="protein sequence ID" value="QCX40894.1"/>
    <property type="molecule type" value="Genomic_DNA"/>
</dbReference>
<feature type="chain" id="PRO_5022776388" description="Nicotinic acid mononucleotide adenyltransferase" evidence="1">
    <location>
        <begin position="19"/>
        <end position="303"/>
    </location>
</feature>
<dbReference type="PROSITE" id="PS51257">
    <property type="entry name" value="PROKAR_LIPOPROTEIN"/>
    <property type="match status" value="1"/>
</dbReference>
<dbReference type="Proteomes" id="UP000306229">
    <property type="component" value="Chromosome"/>
</dbReference>